<evidence type="ECO:0000313" key="6">
    <source>
        <dbReference type="EMBL" id="KPH88518.1"/>
    </source>
</evidence>
<keyword evidence="3" id="KW-0804">Transcription</keyword>
<dbReference type="Proteomes" id="UP000031553">
    <property type="component" value="Unassembled WGS sequence"/>
</dbReference>
<dbReference type="RefSeq" id="WP_039732426.1">
    <property type="nucleotide sequence ID" value="NZ_JUFX02000025.1"/>
</dbReference>
<keyword evidence="1" id="KW-0805">Transcription regulation</keyword>
<dbReference type="SMART" id="SM00347">
    <property type="entry name" value="HTH_MARR"/>
    <property type="match status" value="1"/>
</dbReference>
<evidence type="ECO:0000256" key="2">
    <source>
        <dbReference type="ARBA" id="ARBA00023125"/>
    </source>
</evidence>
<evidence type="ECO:0000256" key="1">
    <source>
        <dbReference type="ARBA" id="ARBA00023015"/>
    </source>
</evidence>
<proteinExistence type="predicted"/>
<dbReference type="EMBL" id="JUFX02000034">
    <property type="protein sequence ID" value="KPH88471.1"/>
    <property type="molecule type" value="Genomic_DNA"/>
</dbReference>
<dbReference type="Gene3D" id="1.10.10.10">
    <property type="entry name" value="Winged helix-like DNA-binding domain superfamily/Winged helix DNA-binding domain"/>
    <property type="match status" value="1"/>
</dbReference>
<accession>A0A0C1V2H9</accession>
<evidence type="ECO:0000259" key="4">
    <source>
        <dbReference type="PROSITE" id="PS50995"/>
    </source>
</evidence>
<dbReference type="InterPro" id="IPR000835">
    <property type="entry name" value="HTH_MarR-typ"/>
</dbReference>
<protein>
    <submittedName>
        <fullName evidence="6">MarR family transcriptional regulator</fullName>
    </submittedName>
</protein>
<keyword evidence="2" id="KW-0238">DNA-binding</keyword>
<organism evidence="6 7">
    <name type="scientific">Komagataeibacter intermedius AF2</name>
    <dbReference type="NCBI Taxonomy" id="1458464"/>
    <lineage>
        <taxon>Bacteria</taxon>
        <taxon>Pseudomonadati</taxon>
        <taxon>Pseudomonadota</taxon>
        <taxon>Alphaproteobacteria</taxon>
        <taxon>Acetobacterales</taxon>
        <taxon>Acetobacteraceae</taxon>
        <taxon>Komagataeibacter</taxon>
    </lineage>
</organism>
<dbReference type="InterPro" id="IPR036390">
    <property type="entry name" value="WH_DNA-bd_sf"/>
</dbReference>
<evidence type="ECO:0000313" key="7">
    <source>
        <dbReference type="Proteomes" id="UP000031553"/>
    </source>
</evidence>
<dbReference type="PANTHER" id="PTHR42756:SF1">
    <property type="entry name" value="TRANSCRIPTIONAL REPRESSOR OF EMRAB OPERON"/>
    <property type="match status" value="1"/>
</dbReference>
<name>A0A0C1V2H9_9PROT</name>
<dbReference type="PRINTS" id="PR00598">
    <property type="entry name" value="HTHMARR"/>
</dbReference>
<dbReference type="PANTHER" id="PTHR42756">
    <property type="entry name" value="TRANSCRIPTIONAL REGULATOR, MARR"/>
    <property type="match status" value="1"/>
</dbReference>
<dbReference type="PROSITE" id="PS50995">
    <property type="entry name" value="HTH_MARR_2"/>
    <property type="match status" value="1"/>
</dbReference>
<dbReference type="InterPro" id="IPR036388">
    <property type="entry name" value="WH-like_DNA-bd_sf"/>
</dbReference>
<dbReference type="GO" id="GO:0003677">
    <property type="term" value="F:DNA binding"/>
    <property type="evidence" value="ECO:0007669"/>
    <property type="project" value="UniProtKB-KW"/>
</dbReference>
<sequence>MEEDSKPYKWQSREQSLGYMVNWAARLFAREMDDALRPFGLMSGQLPVFFALADGKPQSQRDLVRLAAVEQSTMAKTLSRMERDGLIERMPDPSDRRSALISLSSSAADRLPDISAAVAAINARSHARLSEEESGLLLRLLHQVVNGLANDRS</sequence>
<comment type="caution">
    <text evidence="6">The sequence shown here is derived from an EMBL/GenBank/DDBJ whole genome shotgun (WGS) entry which is preliminary data.</text>
</comment>
<dbReference type="InterPro" id="IPR023187">
    <property type="entry name" value="Tscrpt_reg_MarR-type_CS"/>
</dbReference>
<dbReference type="OrthoDB" id="582199at2"/>
<feature type="domain" description="HTH marR-type" evidence="4">
    <location>
        <begin position="14"/>
        <end position="146"/>
    </location>
</feature>
<dbReference type="PROSITE" id="PS01117">
    <property type="entry name" value="HTH_MARR_1"/>
    <property type="match status" value="1"/>
</dbReference>
<gene>
    <name evidence="6" type="ORF">GLUCOINTEAF2_0203789</name>
    <name evidence="5" type="ORF">GLUCOINTEAF2_0203835</name>
</gene>
<dbReference type="Pfam" id="PF01047">
    <property type="entry name" value="MarR"/>
    <property type="match status" value="1"/>
</dbReference>
<evidence type="ECO:0000256" key="3">
    <source>
        <dbReference type="ARBA" id="ARBA00023163"/>
    </source>
</evidence>
<reference evidence="6 7" key="1">
    <citation type="submission" date="2015-07" db="EMBL/GenBank/DDBJ databases">
        <title>Draft Genome Sequence of Komagataeibacter intermedius Strain AF2, Isolated from Kombucha Tea.</title>
        <authorList>
            <person name="Santos R.A."/>
            <person name="Berretta A.A."/>
            <person name="Barud H.S."/>
            <person name="Ribeiro S.J."/>
            <person name="Gonzalez-Garcia L.N."/>
            <person name="Zucchi T.D."/>
            <person name="Goldman G.H."/>
            <person name="Riano-Pachon D.M."/>
        </authorList>
    </citation>
    <scope>NUCLEOTIDE SEQUENCE [LARGE SCALE GENOMIC DNA]</scope>
    <source>
        <strain evidence="6 7">AF2</strain>
    </source>
</reference>
<dbReference type="AlphaFoldDB" id="A0A0C1V2H9"/>
<dbReference type="EMBL" id="JUFX02000025">
    <property type="protein sequence ID" value="KPH88518.1"/>
    <property type="molecule type" value="Genomic_DNA"/>
</dbReference>
<dbReference type="SUPFAM" id="SSF46785">
    <property type="entry name" value="Winged helix' DNA-binding domain"/>
    <property type="match status" value="1"/>
</dbReference>
<evidence type="ECO:0000313" key="5">
    <source>
        <dbReference type="EMBL" id="KPH88471.1"/>
    </source>
</evidence>
<dbReference type="GO" id="GO:0003700">
    <property type="term" value="F:DNA-binding transcription factor activity"/>
    <property type="evidence" value="ECO:0007669"/>
    <property type="project" value="InterPro"/>
</dbReference>